<dbReference type="PANTHER" id="PTHR12697:SF5">
    <property type="entry name" value="DEOXYHYPUSINE HYDROXYLASE"/>
    <property type="match status" value="1"/>
</dbReference>
<feature type="compositionally biased region" description="Pro residues" evidence="1">
    <location>
        <begin position="156"/>
        <end position="165"/>
    </location>
</feature>
<dbReference type="InterPro" id="IPR016024">
    <property type="entry name" value="ARM-type_fold"/>
</dbReference>
<dbReference type="Pfam" id="PF13646">
    <property type="entry name" value="HEAT_2"/>
    <property type="match status" value="1"/>
</dbReference>
<feature type="region of interest" description="Disordered" evidence="1">
    <location>
        <begin position="767"/>
        <end position="788"/>
    </location>
</feature>
<reference evidence="2 3" key="1">
    <citation type="submission" date="2020-10" db="EMBL/GenBank/DDBJ databases">
        <title>Connecting structure to function with the recovery of over 1000 high-quality activated sludge metagenome-assembled genomes encoding full-length rRNA genes using long-read sequencing.</title>
        <authorList>
            <person name="Singleton C.M."/>
            <person name="Petriglieri F."/>
            <person name="Kristensen J.M."/>
            <person name="Kirkegaard R.H."/>
            <person name="Michaelsen T.Y."/>
            <person name="Andersen M.H."/>
            <person name="Karst S.M."/>
            <person name="Dueholm M.S."/>
            <person name="Nielsen P.H."/>
            <person name="Albertsen M."/>
        </authorList>
    </citation>
    <scope>NUCLEOTIDE SEQUENCE [LARGE SCALE GENOMIC DNA]</scope>
    <source>
        <strain evidence="2">OdNE_18-Q3-R46-58_MAXAC.008</strain>
    </source>
</reference>
<dbReference type="InterPro" id="IPR011989">
    <property type="entry name" value="ARM-like"/>
</dbReference>
<dbReference type="GO" id="GO:0016491">
    <property type="term" value="F:oxidoreductase activity"/>
    <property type="evidence" value="ECO:0007669"/>
    <property type="project" value="TreeGrafter"/>
</dbReference>
<evidence type="ECO:0000313" key="3">
    <source>
        <dbReference type="Proteomes" id="UP000709959"/>
    </source>
</evidence>
<comment type="caution">
    <text evidence="2">The sequence shown here is derived from an EMBL/GenBank/DDBJ whole genome shotgun (WGS) entry which is preliminary data.</text>
</comment>
<protein>
    <submittedName>
        <fullName evidence="2">HEAT repeat domain-containing protein</fullName>
    </submittedName>
</protein>
<feature type="region of interest" description="Disordered" evidence="1">
    <location>
        <begin position="183"/>
        <end position="212"/>
    </location>
</feature>
<feature type="compositionally biased region" description="Gly residues" evidence="1">
    <location>
        <begin position="189"/>
        <end position="212"/>
    </location>
</feature>
<evidence type="ECO:0000313" key="2">
    <source>
        <dbReference type="EMBL" id="MBK8572722.1"/>
    </source>
</evidence>
<dbReference type="Proteomes" id="UP000709959">
    <property type="component" value="Unassembled WGS sequence"/>
</dbReference>
<dbReference type="SUPFAM" id="SSF48371">
    <property type="entry name" value="ARM repeat"/>
    <property type="match status" value="2"/>
</dbReference>
<organism evidence="2 3">
    <name type="scientific">Candidatus Geothrix odensensis</name>
    <dbReference type="NCBI Taxonomy" id="2954440"/>
    <lineage>
        <taxon>Bacteria</taxon>
        <taxon>Pseudomonadati</taxon>
        <taxon>Acidobacteriota</taxon>
        <taxon>Holophagae</taxon>
        <taxon>Holophagales</taxon>
        <taxon>Holophagaceae</taxon>
        <taxon>Geothrix</taxon>
    </lineage>
</organism>
<dbReference type="EMBL" id="JADKCH010000007">
    <property type="protein sequence ID" value="MBK8572722.1"/>
    <property type="molecule type" value="Genomic_DNA"/>
</dbReference>
<dbReference type="PANTHER" id="PTHR12697">
    <property type="entry name" value="PBS LYASE HEAT-LIKE PROTEIN"/>
    <property type="match status" value="1"/>
</dbReference>
<accession>A0A936K7T2</accession>
<dbReference type="InterPro" id="IPR004155">
    <property type="entry name" value="PBS_lyase_HEAT"/>
</dbReference>
<dbReference type="SMART" id="SM00567">
    <property type="entry name" value="EZ_HEAT"/>
    <property type="match status" value="5"/>
</dbReference>
<sequence length="788" mass="84857">MSDFLQLAQSLAVALKALQMYTAHHPRAQEGLAAAHALLERRLTQQERLQFVVSGAKAFVDGQVQDTRSPHVSALVKLVSERGIGGFVFERGVQSDELLVFLEGLGTKPAKLEEQGGFEGLLRGAGVLRIKVSQTRYQEVTEGEETAAGDKAPAFSPAPPPPSPSPENLVKFIREALLASLGRSAPPAGGAGGGLSGGKRGSSDGGALGGSARGDGDGFAGGLFDEGGYGAFPGFSPADLSGLGPLGHELGLGEGMPTPGQLGTLRQVLMGLAPEVQMGMLAGLSSLPDHPAGLGLGVKALAGEILAVATSTLLSKGISWPLLRGPIQDILRPLPDRERLVRSLSSHLRLAGLDSTQAEAILRHLEWEELSLEAKLLKVLEQGHLFELSLEERLALLRELLDLRRFDEFLRIQDVLLETLRSDRPGLRLMGIQTLTGVARWADDPGLPPGSEGPLTEALRAHFAWEPDPPIHRWTVEAIDSLLAALIYRGELGQVISELQDLEGLCAFLEEPQPWRNEALLRLRAAIARPDLMDAVIIHAFGLERDQMILEVHPYLEFLGEPMARHLLARLGAENDRTRRGRLVEAVRSMGPTSLAPLMDALTAPAWYLVRNALTLLSDLGNAGNLPGILPLLRHPEPRVRRTAIRALWKLGGPVAEPHLLAQMKDTDAETMQEILFALGQLRSEAGLPQVVELAQDKRVLERIRVQALDTLGHIASPKCLPVLQDCLRRKGFFGGGEPQPIRLAAAKALAALGTPDALAALRKAVEAEPKGEEREAMRRVLDRPVQP</sequence>
<evidence type="ECO:0000256" key="1">
    <source>
        <dbReference type="SAM" id="MobiDB-lite"/>
    </source>
</evidence>
<dbReference type="Gene3D" id="1.25.10.10">
    <property type="entry name" value="Leucine-rich Repeat Variant"/>
    <property type="match status" value="1"/>
</dbReference>
<feature type="region of interest" description="Disordered" evidence="1">
    <location>
        <begin position="139"/>
        <end position="168"/>
    </location>
</feature>
<proteinExistence type="predicted"/>
<name>A0A936K7T2_9BACT</name>
<dbReference type="Pfam" id="PF03130">
    <property type="entry name" value="HEAT_PBS"/>
    <property type="match status" value="1"/>
</dbReference>
<dbReference type="AlphaFoldDB" id="A0A936K7T2"/>
<gene>
    <name evidence="2" type="ORF">IPN91_08760</name>
</gene>